<evidence type="ECO:0008006" key="3">
    <source>
        <dbReference type="Google" id="ProtNLM"/>
    </source>
</evidence>
<organism evidence="1 2">
    <name type="scientific">Flavobacterium luminosum</name>
    <dbReference type="NCBI Taxonomy" id="2949086"/>
    <lineage>
        <taxon>Bacteria</taxon>
        <taxon>Pseudomonadati</taxon>
        <taxon>Bacteroidota</taxon>
        <taxon>Flavobacteriia</taxon>
        <taxon>Flavobacteriales</taxon>
        <taxon>Flavobacteriaceae</taxon>
        <taxon>Flavobacterium</taxon>
    </lineage>
</organism>
<accession>A0ABT0TQ49</accession>
<evidence type="ECO:0000313" key="2">
    <source>
        <dbReference type="Proteomes" id="UP001317191"/>
    </source>
</evidence>
<sequence>MNKKFTLFNFSLVVVVLFGVLFQSIHSFEHLVEQLSKEHCHHKYHKDKTEFSHAHDDFDDCFVCEYSFSNYIQTEFFTFKFKIPVYNTTGLFGYGEKLVFFSGSSLNSRGPPHFIV</sequence>
<evidence type="ECO:0000313" key="1">
    <source>
        <dbReference type="EMBL" id="MCL9809490.1"/>
    </source>
</evidence>
<name>A0ABT0TQ49_9FLAO</name>
<dbReference type="RefSeq" id="WP_250592939.1">
    <property type="nucleotide sequence ID" value="NZ_JAMLJM010000006.1"/>
</dbReference>
<proteinExistence type="predicted"/>
<dbReference type="Proteomes" id="UP001317191">
    <property type="component" value="Unassembled WGS sequence"/>
</dbReference>
<protein>
    <recommendedName>
        <fullName evidence="3">DUF2946 domain-containing protein</fullName>
    </recommendedName>
</protein>
<gene>
    <name evidence="1" type="ORF">NAT50_08990</name>
</gene>
<reference evidence="1 2" key="1">
    <citation type="submission" date="2022-05" db="EMBL/GenBank/DDBJ databases">
        <title>Flavobacterium sp., isolated from activated sludge.</title>
        <authorList>
            <person name="Ran Q."/>
        </authorList>
    </citation>
    <scope>NUCLEOTIDE SEQUENCE [LARGE SCALE GENOMIC DNA]</scope>
    <source>
        <strain evidence="1 2">HXWNR70</strain>
    </source>
</reference>
<dbReference type="EMBL" id="JAMLJM010000006">
    <property type="protein sequence ID" value="MCL9809490.1"/>
    <property type="molecule type" value="Genomic_DNA"/>
</dbReference>
<keyword evidence="2" id="KW-1185">Reference proteome</keyword>
<comment type="caution">
    <text evidence="1">The sequence shown here is derived from an EMBL/GenBank/DDBJ whole genome shotgun (WGS) entry which is preliminary data.</text>
</comment>